<dbReference type="InterPro" id="IPR025533">
    <property type="entry name" value="DUF4419"/>
</dbReference>
<proteinExistence type="predicted"/>
<dbReference type="Proteomes" id="UP000184267">
    <property type="component" value="Unassembled WGS sequence"/>
</dbReference>
<sequence>MAALLQCSIGKDEQSTLSPNSNGFVHAVLNAYAAHHHLVIRPDDVWIAILTQLSFYVNAHAEELRAYFVTHEGTRRLIVEDVGTRHDVDFGRFARAMTREIHKNVVDSTLAEWILPDFTTTTIKDSTICSVLMMSTLKAYFEYFDCILCGIPTVTLEGTKADWERIVKRLDRLHELGDEPSAWANMLYPILRRFVSAFDGKPDAAFWKHVVYRQNELCGQDDIDGWLTAFCVWTNKGKWNAGPLPELLAIPRPDLTIVGSVSRPDFVKPTPTPTPTPTSTPTPTPTPTLTLTRRMRLAKLVKMISAPFRARTHKSGDRVEQHDEAAEDTTAECDDPPSQSILTVAGFRVSYTLDGVPYFTIAVGSIPAGYAEVDVTVVDNQEPFPCKMVAGHLATAATAKEPGGVLDTIAPAPQWFMIEKKTP</sequence>
<feature type="compositionally biased region" description="Basic and acidic residues" evidence="1">
    <location>
        <begin position="314"/>
        <end position="324"/>
    </location>
</feature>
<dbReference type="PANTHER" id="PTHR31252">
    <property type="entry name" value="DUF4419 DOMAIN-CONTAINING PROTEIN"/>
    <property type="match status" value="1"/>
</dbReference>
<evidence type="ECO:0000313" key="3">
    <source>
        <dbReference type="Proteomes" id="UP000184267"/>
    </source>
</evidence>
<feature type="region of interest" description="Disordered" evidence="1">
    <location>
        <begin position="261"/>
        <end position="289"/>
    </location>
</feature>
<dbReference type="AlphaFoldDB" id="A0A1M2W3C4"/>
<evidence type="ECO:0000313" key="2">
    <source>
        <dbReference type="EMBL" id="OJT14290.1"/>
    </source>
</evidence>
<dbReference type="OMA" id="FRARTHK"/>
<feature type="compositionally biased region" description="Pro residues" evidence="1">
    <location>
        <begin position="270"/>
        <end position="286"/>
    </location>
</feature>
<dbReference type="OrthoDB" id="9978173at2759"/>
<protein>
    <submittedName>
        <fullName evidence="2">Uncharacterized protein</fullName>
    </submittedName>
</protein>
<organism evidence="2 3">
    <name type="scientific">Trametes pubescens</name>
    <name type="common">White-rot fungus</name>
    <dbReference type="NCBI Taxonomy" id="154538"/>
    <lineage>
        <taxon>Eukaryota</taxon>
        <taxon>Fungi</taxon>
        <taxon>Dikarya</taxon>
        <taxon>Basidiomycota</taxon>
        <taxon>Agaricomycotina</taxon>
        <taxon>Agaricomycetes</taxon>
        <taxon>Polyporales</taxon>
        <taxon>Polyporaceae</taxon>
        <taxon>Trametes</taxon>
    </lineage>
</organism>
<name>A0A1M2W3C4_TRAPU</name>
<dbReference type="STRING" id="154538.A0A1M2W3C4"/>
<dbReference type="Pfam" id="PF14388">
    <property type="entry name" value="DUF4419"/>
    <property type="match status" value="2"/>
</dbReference>
<gene>
    <name evidence="2" type="ORF">TRAPUB_9150</name>
</gene>
<dbReference type="EMBL" id="MNAD01000308">
    <property type="protein sequence ID" value="OJT14290.1"/>
    <property type="molecule type" value="Genomic_DNA"/>
</dbReference>
<reference evidence="2 3" key="1">
    <citation type="submission" date="2016-10" db="EMBL/GenBank/DDBJ databases">
        <title>Genome sequence of the basidiomycete white-rot fungus Trametes pubescens.</title>
        <authorList>
            <person name="Makela M.R."/>
            <person name="Granchi Z."/>
            <person name="Peng M."/>
            <person name="De Vries R.P."/>
            <person name="Grigoriev I."/>
            <person name="Riley R."/>
            <person name="Hilden K."/>
        </authorList>
    </citation>
    <scope>NUCLEOTIDE SEQUENCE [LARGE SCALE GENOMIC DNA]</scope>
    <source>
        <strain evidence="2 3">FBCC735</strain>
    </source>
</reference>
<accession>A0A1M2W3C4</accession>
<feature type="compositionally biased region" description="Acidic residues" evidence="1">
    <location>
        <begin position="325"/>
        <end position="335"/>
    </location>
</feature>
<keyword evidence="3" id="KW-1185">Reference proteome</keyword>
<evidence type="ECO:0000256" key="1">
    <source>
        <dbReference type="SAM" id="MobiDB-lite"/>
    </source>
</evidence>
<comment type="caution">
    <text evidence="2">The sequence shown here is derived from an EMBL/GenBank/DDBJ whole genome shotgun (WGS) entry which is preliminary data.</text>
</comment>
<dbReference type="PANTHER" id="PTHR31252:SF11">
    <property type="entry name" value="DUF4419 DOMAIN-CONTAINING PROTEIN"/>
    <property type="match status" value="1"/>
</dbReference>
<feature type="region of interest" description="Disordered" evidence="1">
    <location>
        <begin position="311"/>
        <end position="335"/>
    </location>
</feature>